<dbReference type="EMBL" id="HE650824">
    <property type="protein sequence ID" value="CCF57719.1"/>
    <property type="molecule type" value="Genomic_DNA"/>
</dbReference>
<keyword evidence="3 4" id="KW-0539">Nucleus</keyword>
<evidence type="ECO:0000256" key="2">
    <source>
        <dbReference type="ARBA" id="ARBA00023155"/>
    </source>
</evidence>
<dbReference type="InParanoid" id="H2ATL9"/>
<dbReference type="GO" id="GO:0003677">
    <property type="term" value="F:DNA binding"/>
    <property type="evidence" value="ECO:0007669"/>
    <property type="project" value="UniProtKB-UniRule"/>
</dbReference>
<evidence type="ECO:0000313" key="8">
    <source>
        <dbReference type="Proteomes" id="UP000005220"/>
    </source>
</evidence>
<dbReference type="HOGENOM" id="CLU_091806_1_0_1"/>
<reference evidence="7 8" key="1">
    <citation type="journal article" date="2011" name="Proc. Natl. Acad. Sci. U.S.A.">
        <title>Evolutionary erosion of yeast sex chromosomes by mating-type switching accidents.</title>
        <authorList>
            <person name="Gordon J.L."/>
            <person name="Armisen D."/>
            <person name="Proux-Wera E."/>
            <person name="Oheigeartaigh S.S."/>
            <person name="Byrne K.P."/>
            <person name="Wolfe K.H."/>
        </authorList>
    </citation>
    <scope>NUCLEOTIDE SEQUENCE [LARGE SCALE GENOMIC DNA]</scope>
    <source>
        <strain evidence="8">ATCC 22294 / BCRC 22015 / CBS 2517 / CECT 1963 / NBRC 1671 / NRRL Y-8276</strain>
    </source>
</reference>
<evidence type="ECO:0000256" key="1">
    <source>
        <dbReference type="ARBA" id="ARBA00023125"/>
    </source>
</evidence>
<dbReference type="STRING" id="1071382.H2ATL9"/>
<comment type="subcellular location">
    <subcellularLocation>
        <location evidence="4 5">Nucleus</location>
    </subcellularLocation>
</comment>
<dbReference type="GO" id="GO:0005634">
    <property type="term" value="C:nucleus"/>
    <property type="evidence" value="ECO:0007669"/>
    <property type="project" value="UniProtKB-SubCell"/>
</dbReference>
<dbReference type="Gene3D" id="1.10.10.60">
    <property type="entry name" value="Homeodomain-like"/>
    <property type="match status" value="1"/>
</dbReference>
<dbReference type="OrthoDB" id="4069986at2759"/>
<accession>H2ATL9</accession>
<dbReference type="InterPro" id="IPR001356">
    <property type="entry name" value="HD"/>
</dbReference>
<gene>
    <name evidence="7" type="primary">KAFR0D00720</name>
    <name evidence="7" type="ORF">KAFR_0D00720</name>
</gene>
<feature type="domain" description="Homeobox" evidence="6">
    <location>
        <begin position="137"/>
        <end position="192"/>
    </location>
</feature>
<dbReference type="SMART" id="SM00389">
    <property type="entry name" value="HOX"/>
    <property type="match status" value="1"/>
</dbReference>
<organism evidence="7 8">
    <name type="scientific">Kazachstania africana (strain ATCC 22294 / BCRC 22015 / CBS 2517 / CECT 1963 / NBRC 1671 / NRRL Y-8276)</name>
    <name type="common">Yeast</name>
    <name type="synonym">Kluyveromyces africanus</name>
    <dbReference type="NCBI Taxonomy" id="1071382"/>
    <lineage>
        <taxon>Eukaryota</taxon>
        <taxon>Fungi</taxon>
        <taxon>Dikarya</taxon>
        <taxon>Ascomycota</taxon>
        <taxon>Saccharomycotina</taxon>
        <taxon>Saccharomycetes</taxon>
        <taxon>Saccharomycetales</taxon>
        <taxon>Saccharomycetaceae</taxon>
        <taxon>Kazachstania</taxon>
    </lineage>
</organism>
<keyword evidence="8" id="KW-1185">Reference proteome</keyword>
<dbReference type="InterPro" id="IPR050224">
    <property type="entry name" value="TALE_homeobox"/>
</dbReference>
<evidence type="ECO:0000256" key="5">
    <source>
        <dbReference type="RuleBase" id="RU000682"/>
    </source>
</evidence>
<dbReference type="FunCoup" id="H2ATL9">
    <property type="interactions" value="229"/>
</dbReference>
<dbReference type="Pfam" id="PF00046">
    <property type="entry name" value="Homeodomain"/>
    <property type="match status" value="1"/>
</dbReference>
<evidence type="ECO:0000313" key="7">
    <source>
        <dbReference type="EMBL" id="CCF57719.1"/>
    </source>
</evidence>
<feature type="DNA-binding region" description="Homeobox" evidence="4">
    <location>
        <begin position="139"/>
        <end position="193"/>
    </location>
</feature>
<dbReference type="CDD" id="cd00086">
    <property type="entry name" value="homeodomain"/>
    <property type="match status" value="1"/>
</dbReference>
<dbReference type="PANTHER" id="PTHR11850">
    <property type="entry name" value="HOMEOBOX PROTEIN TRANSCRIPTION FACTORS"/>
    <property type="match status" value="1"/>
</dbReference>
<dbReference type="PROSITE" id="PS50071">
    <property type="entry name" value="HOMEOBOX_2"/>
    <property type="match status" value="1"/>
</dbReference>
<evidence type="ECO:0000259" key="6">
    <source>
        <dbReference type="PROSITE" id="PS50071"/>
    </source>
</evidence>
<keyword evidence="1 4" id="KW-0238">DNA-binding</keyword>
<sequence length="206" mass="23869">MNKIQIQDLLNSPRDVDTKQELRDINDKLFALCSKLPSSEALLEAEFHLELRDIMLNLSKLQDTSRMGSEEKHLAYTAHQLTCTMITLIKGMKNFHGTGGHSYSSSKSESDDKTVFNVVTQDMMNLNRTGISYRGHRFSKENVKVLERWYTAHIDRPYLNRQSTEYLISKTGLSRVQIKNWVSNRRRKEKSVHVSPELIQLLQKKS</sequence>
<dbReference type="Proteomes" id="UP000005220">
    <property type="component" value="Chromosome 4"/>
</dbReference>
<protein>
    <recommendedName>
        <fullName evidence="6">Homeobox domain-containing protein</fullName>
    </recommendedName>
</protein>
<evidence type="ECO:0000256" key="4">
    <source>
        <dbReference type="PROSITE-ProRule" id="PRU00108"/>
    </source>
</evidence>
<dbReference type="RefSeq" id="XP_003956854.1">
    <property type="nucleotide sequence ID" value="XM_003956805.1"/>
</dbReference>
<proteinExistence type="predicted"/>
<dbReference type="InterPro" id="IPR009057">
    <property type="entry name" value="Homeodomain-like_sf"/>
</dbReference>
<keyword evidence="2 4" id="KW-0371">Homeobox</keyword>
<dbReference type="SUPFAM" id="SSF46689">
    <property type="entry name" value="Homeodomain-like"/>
    <property type="match status" value="1"/>
</dbReference>
<dbReference type="eggNOG" id="KOG0773">
    <property type="taxonomic scope" value="Eukaryota"/>
</dbReference>
<evidence type="ECO:0000256" key="3">
    <source>
        <dbReference type="ARBA" id="ARBA00023242"/>
    </source>
</evidence>
<dbReference type="GeneID" id="13885677"/>
<dbReference type="AlphaFoldDB" id="H2ATL9"/>
<dbReference type="KEGG" id="kaf:KAFR_0D00720"/>
<name>H2ATL9_KAZAF</name>